<proteinExistence type="predicted"/>
<dbReference type="AlphaFoldDB" id="A0A8X6G5T1"/>
<sequence>MSKDFWINPCGFENDKTDYCEKENVPAQIDNLVKKIEAFLSQFKSLQDILKKEFPAVDEESLQSQKYSFLESKYSKKDNKYVYAYRMFQITAMTIEELLASKLSYRSPNSYFGKLLDTKTIIIQLLCSVNIVLESQCEKYVDMDKSYMSKPFISGSKKPERHFIANRQIIKIFEELLDLFSSVNRN</sequence>
<name>A0A8X6G5T1_TRICU</name>
<dbReference type="EMBL" id="BMAO01014651">
    <property type="protein sequence ID" value="GFQ96248.1"/>
    <property type="molecule type" value="Genomic_DNA"/>
</dbReference>
<dbReference type="Proteomes" id="UP000887116">
    <property type="component" value="Unassembled WGS sequence"/>
</dbReference>
<accession>A0A8X6G5T1</accession>
<protein>
    <submittedName>
        <fullName evidence="1">Uncharacterized protein</fullName>
    </submittedName>
</protein>
<comment type="caution">
    <text evidence="1">The sequence shown here is derived from an EMBL/GenBank/DDBJ whole genome shotgun (WGS) entry which is preliminary data.</text>
</comment>
<keyword evidence="2" id="KW-1185">Reference proteome</keyword>
<dbReference type="OrthoDB" id="6422250at2759"/>
<evidence type="ECO:0000313" key="2">
    <source>
        <dbReference type="Proteomes" id="UP000887116"/>
    </source>
</evidence>
<gene>
    <name evidence="1" type="primary">NCL1_12931</name>
    <name evidence="1" type="ORF">TNCT_314261</name>
</gene>
<reference evidence="1" key="1">
    <citation type="submission" date="2020-07" db="EMBL/GenBank/DDBJ databases">
        <title>Multicomponent nature underlies the extraordinary mechanical properties of spider dragline silk.</title>
        <authorList>
            <person name="Kono N."/>
            <person name="Nakamura H."/>
            <person name="Mori M."/>
            <person name="Yoshida Y."/>
            <person name="Ohtoshi R."/>
            <person name="Malay A.D."/>
            <person name="Moran D.A.P."/>
            <person name="Tomita M."/>
            <person name="Numata K."/>
            <person name="Arakawa K."/>
        </authorList>
    </citation>
    <scope>NUCLEOTIDE SEQUENCE</scope>
</reference>
<evidence type="ECO:0000313" key="1">
    <source>
        <dbReference type="EMBL" id="GFQ96248.1"/>
    </source>
</evidence>
<organism evidence="1 2">
    <name type="scientific">Trichonephila clavata</name>
    <name type="common">Joro spider</name>
    <name type="synonym">Nephila clavata</name>
    <dbReference type="NCBI Taxonomy" id="2740835"/>
    <lineage>
        <taxon>Eukaryota</taxon>
        <taxon>Metazoa</taxon>
        <taxon>Ecdysozoa</taxon>
        <taxon>Arthropoda</taxon>
        <taxon>Chelicerata</taxon>
        <taxon>Arachnida</taxon>
        <taxon>Araneae</taxon>
        <taxon>Araneomorphae</taxon>
        <taxon>Entelegynae</taxon>
        <taxon>Araneoidea</taxon>
        <taxon>Nephilidae</taxon>
        <taxon>Trichonephila</taxon>
    </lineage>
</organism>